<name>A0A1G2UQ80_9BACT</name>
<dbReference type="GO" id="GO:0004521">
    <property type="term" value="F:RNA endonuclease activity"/>
    <property type="evidence" value="ECO:0007669"/>
    <property type="project" value="TreeGrafter"/>
</dbReference>
<dbReference type="Proteomes" id="UP000177202">
    <property type="component" value="Unassembled WGS sequence"/>
</dbReference>
<dbReference type="EMBL" id="MHWP01000001">
    <property type="protein sequence ID" value="OHB11549.1"/>
    <property type="molecule type" value="Genomic_DNA"/>
</dbReference>
<sequence>MVRNTYIPDQGDIIYFNFSPSVGREQKGIRPAIVISRAVFNKPSGLAVVCPITSKQKFYPFEVLIKADQIHGFALIDQARAVDYNAREFRFVSRASLSLVEDIKAKFISIVS</sequence>
<dbReference type="InterPro" id="IPR011067">
    <property type="entry name" value="Plasmid_toxin/cell-grow_inhib"/>
</dbReference>
<evidence type="ECO:0000313" key="1">
    <source>
        <dbReference type="EMBL" id="OHB11549.1"/>
    </source>
</evidence>
<dbReference type="GO" id="GO:0006402">
    <property type="term" value="P:mRNA catabolic process"/>
    <property type="evidence" value="ECO:0007669"/>
    <property type="project" value="TreeGrafter"/>
</dbReference>
<dbReference type="PANTHER" id="PTHR33988:SF3">
    <property type="entry name" value="ENDORIBONUCLEASE TOXIN CHPB-RELATED"/>
    <property type="match status" value="1"/>
</dbReference>
<protein>
    <recommendedName>
        <fullName evidence="3">mRNA-degrading endonuclease</fullName>
    </recommendedName>
</protein>
<dbReference type="GO" id="GO:0016075">
    <property type="term" value="P:rRNA catabolic process"/>
    <property type="evidence" value="ECO:0007669"/>
    <property type="project" value="TreeGrafter"/>
</dbReference>
<reference evidence="1 2" key="1">
    <citation type="journal article" date="2016" name="Nat. Commun.">
        <title>Thousands of microbial genomes shed light on interconnected biogeochemical processes in an aquifer system.</title>
        <authorList>
            <person name="Anantharaman K."/>
            <person name="Brown C.T."/>
            <person name="Hug L.A."/>
            <person name="Sharon I."/>
            <person name="Castelle C.J."/>
            <person name="Probst A.J."/>
            <person name="Thomas B.C."/>
            <person name="Singh A."/>
            <person name="Wilkins M.J."/>
            <person name="Karaoz U."/>
            <person name="Brodie E.L."/>
            <person name="Williams K.H."/>
            <person name="Hubbard S.S."/>
            <person name="Banfield J.F."/>
        </authorList>
    </citation>
    <scope>NUCLEOTIDE SEQUENCE [LARGE SCALE GENOMIC DNA]</scope>
</reference>
<dbReference type="AlphaFoldDB" id="A0A1G2UQ80"/>
<proteinExistence type="predicted"/>
<dbReference type="STRING" id="1802772.A3H60_01555"/>
<evidence type="ECO:0000313" key="2">
    <source>
        <dbReference type="Proteomes" id="UP000177202"/>
    </source>
</evidence>
<dbReference type="GO" id="GO:0003677">
    <property type="term" value="F:DNA binding"/>
    <property type="evidence" value="ECO:0007669"/>
    <property type="project" value="InterPro"/>
</dbReference>
<evidence type="ECO:0008006" key="3">
    <source>
        <dbReference type="Google" id="ProtNLM"/>
    </source>
</evidence>
<dbReference type="SUPFAM" id="SSF50118">
    <property type="entry name" value="Cell growth inhibitor/plasmid maintenance toxic component"/>
    <property type="match status" value="1"/>
</dbReference>
<dbReference type="InterPro" id="IPR003477">
    <property type="entry name" value="PemK-like"/>
</dbReference>
<dbReference type="Pfam" id="PF02452">
    <property type="entry name" value="PemK_toxin"/>
    <property type="match status" value="1"/>
</dbReference>
<comment type="caution">
    <text evidence="1">The sequence shown here is derived from an EMBL/GenBank/DDBJ whole genome shotgun (WGS) entry which is preliminary data.</text>
</comment>
<accession>A0A1G2UQ80</accession>
<dbReference type="PANTHER" id="PTHR33988">
    <property type="entry name" value="ENDORIBONUCLEASE MAZF-RELATED"/>
    <property type="match status" value="1"/>
</dbReference>
<gene>
    <name evidence="1" type="ORF">A3H60_01555</name>
</gene>
<dbReference type="Gene3D" id="2.30.30.110">
    <property type="match status" value="1"/>
</dbReference>
<organism evidence="1 2">
    <name type="scientific">Candidatus Zambryskibacteria bacterium RIFCSPLOWO2_02_FULL_44_12b</name>
    <dbReference type="NCBI Taxonomy" id="1802772"/>
    <lineage>
        <taxon>Bacteria</taxon>
        <taxon>Candidatus Zambryskiibacteriota</taxon>
    </lineage>
</organism>